<keyword evidence="2" id="KW-0472">Membrane</keyword>
<accession>A0ABC8TD79</accession>
<evidence type="ECO:0008006" key="5">
    <source>
        <dbReference type="Google" id="ProtNLM"/>
    </source>
</evidence>
<dbReference type="PANTHER" id="PTHR33344:SF7">
    <property type="entry name" value="TRANSMEMBRANE PROTEIN"/>
    <property type="match status" value="1"/>
</dbReference>
<evidence type="ECO:0000313" key="3">
    <source>
        <dbReference type="EMBL" id="CAK9167385.1"/>
    </source>
</evidence>
<keyword evidence="2" id="KW-0812">Transmembrane</keyword>
<feature type="region of interest" description="Disordered" evidence="1">
    <location>
        <begin position="126"/>
        <end position="160"/>
    </location>
</feature>
<keyword evidence="4" id="KW-1185">Reference proteome</keyword>
<organism evidence="3 4">
    <name type="scientific">Ilex paraguariensis</name>
    <name type="common">yerba mate</name>
    <dbReference type="NCBI Taxonomy" id="185542"/>
    <lineage>
        <taxon>Eukaryota</taxon>
        <taxon>Viridiplantae</taxon>
        <taxon>Streptophyta</taxon>
        <taxon>Embryophyta</taxon>
        <taxon>Tracheophyta</taxon>
        <taxon>Spermatophyta</taxon>
        <taxon>Magnoliopsida</taxon>
        <taxon>eudicotyledons</taxon>
        <taxon>Gunneridae</taxon>
        <taxon>Pentapetalae</taxon>
        <taxon>asterids</taxon>
        <taxon>campanulids</taxon>
        <taxon>Aquifoliales</taxon>
        <taxon>Aquifoliaceae</taxon>
        <taxon>Ilex</taxon>
    </lineage>
</organism>
<evidence type="ECO:0000256" key="1">
    <source>
        <dbReference type="SAM" id="MobiDB-lite"/>
    </source>
</evidence>
<dbReference type="Proteomes" id="UP001642360">
    <property type="component" value="Unassembled WGS sequence"/>
</dbReference>
<gene>
    <name evidence="3" type="ORF">ILEXP_LOCUS36652</name>
</gene>
<reference evidence="3 4" key="1">
    <citation type="submission" date="2024-02" db="EMBL/GenBank/DDBJ databases">
        <authorList>
            <person name="Vignale AGUSTIN F."/>
            <person name="Sosa J E."/>
            <person name="Modenutti C."/>
        </authorList>
    </citation>
    <scope>NUCLEOTIDE SEQUENCE [LARGE SCALE GENOMIC DNA]</scope>
</reference>
<protein>
    <recommendedName>
        <fullName evidence="5">Transmembrane protein</fullName>
    </recommendedName>
</protein>
<evidence type="ECO:0000313" key="4">
    <source>
        <dbReference type="Proteomes" id="UP001642360"/>
    </source>
</evidence>
<keyword evidence="2" id="KW-1133">Transmembrane helix</keyword>
<comment type="caution">
    <text evidence="3">The sequence shown here is derived from an EMBL/GenBank/DDBJ whole genome shotgun (WGS) entry which is preliminary data.</text>
</comment>
<dbReference type="AlphaFoldDB" id="A0ABC8TD79"/>
<proteinExistence type="predicted"/>
<sequence>MTPGVGGWWRVARMEKLQQWWRKSLSFKNATIVVCVFNLVIALLLLHGFLSSSSTRKVNDSQPDSVQWRYIKESEEIRHAMEPLELIKRVREIEEEAHVEPEPVQQKDTKQSAAVDLISRLNNVRSYSDAGSQKALEEWRQRKMERARKRELGKNGTVAS</sequence>
<dbReference type="EMBL" id="CAUOFW020004824">
    <property type="protein sequence ID" value="CAK9167385.1"/>
    <property type="molecule type" value="Genomic_DNA"/>
</dbReference>
<name>A0ABC8TD79_9AQUA</name>
<dbReference type="PANTHER" id="PTHR33344">
    <property type="entry name" value="OS02G0761600 PROTEIN"/>
    <property type="match status" value="1"/>
</dbReference>
<feature type="transmembrane region" description="Helical" evidence="2">
    <location>
        <begin position="30"/>
        <end position="50"/>
    </location>
</feature>
<evidence type="ECO:0000256" key="2">
    <source>
        <dbReference type="SAM" id="Phobius"/>
    </source>
</evidence>
<feature type="compositionally biased region" description="Basic and acidic residues" evidence="1">
    <location>
        <begin position="135"/>
        <end position="153"/>
    </location>
</feature>